<evidence type="ECO:0000313" key="11">
    <source>
        <dbReference type="Proteomes" id="UP000642094"/>
    </source>
</evidence>
<dbReference type="InterPro" id="IPR051786">
    <property type="entry name" value="ASN_synthetase/amidase"/>
</dbReference>
<dbReference type="EMBL" id="JACJQB010000003">
    <property type="protein sequence ID" value="MBD2187079.1"/>
    <property type="molecule type" value="Genomic_DNA"/>
</dbReference>
<dbReference type="InterPro" id="IPR017932">
    <property type="entry name" value="GATase_2_dom"/>
</dbReference>
<dbReference type="InterPro" id="IPR014729">
    <property type="entry name" value="Rossmann-like_a/b/a_fold"/>
</dbReference>
<proteinExistence type="inferred from homology"/>
<keyword evidence="6" id="KW-0028">Amino-acid biosynthesis</keyword>
<comment type="catalytic activity">
    <reaction evidence="8">
        <text>L-aspartate + L-glutamine + ATP + H2O = L-asparagine + L-glutamate + AMP + diphosphate + H(+)</text>
        <dbReference type="Rhea" id="RHEA:12228"/>
        <dbReference type="ChEBI" id="CHEBI:15377"/>
        <dbReference type="ChEBI" id="CHEBI:15378"/>
        <dbReference type="ChEBI" id="CHEBI:29985"/>
        <dbReference type="ChEBI" id="CHEBI:29991"/>
        <dbReference type="ChEBI" id="CHEBI:30616"/>
        <dbReference type="ChEBI" id="CHEBI:33019"/>
        <dbReference type="ChEBI" id="CHEBI:58048"/>
        <dbReference type="ChEBI" id="CHEBI:58359"/>
        <dbReference type="ChEBI" id="CHEBI:456215"/>
        <dbReference type="EC" id="6.3.5.4"/>
    </reaction>
</comment>
<dbReference type="Gene3D" id="3.60.20.10">
    <property type="entry name" value="Glutamine Phosphoribosylpyrophosphate, subunit 1, domain 1"/>
    <property type="match status" value="1"/>
</dbReference>
<dbReference type="InterPro" id="IPR033738">
    <property type="entry name" value="AsnB_N"/>
</dbReference>
<dbReference type="PROSITE" id="PS51278">
    <property type="entry name" value="GATASE_TYPE_2"/>
    <property type="match status" value="1"/>
</dbReference>
<keyword evidence="11" id="KW-1185">Reference proteome</keyword>
<dbReference type="NCBIfam" id="TIGR01536">
    <property type="entry name" value="asn_synth_AEB"/>
    <property type="match status" value="1"/>
</dbReference>
<dbReference type="InterPro" id="IPR006426">
    <property type="entry name" value="Asn_synth_AEB"/>
</dbReference>
<dbReference type="SUPFAM" id="SSF52402">
    <property type="entry name" value="Adenine nucleotide alpha hydrolases-like"/>
    <property type="match status" value="1"/>
</dbReference>
<evidence type="ECO:0000256" key="1">
    <source>
        <dbReference type="ARBA" id="ARBA00005187"/>
    </source>
</evidence>
<evidence type="ECO:0000256" key="8">
    <source>
        <dbReference type="ARBA" id="ARBA00048741"/>
    </source>
</evidence>
<evidence type="ECO:0000313" key="10">
    <source>
        <dbReference type="EMBL" id="MBD2187079.1"/>
    </source>
</evidence>
<keyword evidence="6" id="KW-0061">Asparagine biosynthesis</keyword>
<evidence type="ECO:0000259" key="9">
    <source>
        <dbReference type="PROSITE" id="PS51278"/>
    </source>
</evidence>
<evidence type="ECO:0000256" key="2">
    <source>
        <dbReference type="ARBA" id="ARBA00005752"/>
    </source>
</evidence>
<dbReference type="Gene3D" id="3.40.50.620">
    <property type="entry name" value="HUPs"/>
    <property type="match status" value="1"/>
</dbReference>
<dbReference type="InterPro" id="IPR001962">
    <property type="entry name" value="Asn_synthase"/>
</dbReference>
<keyword evidence="5" id="KW-0067">ATP-binding</keyword>
<dbReference type="EC" id="6.3.5.4" evidence="3"/>
<keyword evidence="4" id="KW-0547">Nucleotide-binding</keyword>
<comment type="pathway">
    <text evidence="1">Amino-acid biosynthesis; L-asparagine biosynthesis; L-asparagine from L-aspartate (L-Gln route): step 1/1.</text>
</comment>
<dbReference type="Proteomes" id="UP000642094">
    <property type="component" value="Unassembled WGS sequence"/>
</dbReference>
<evidence type="ECO:0000256" key="3">
    <source>
        <dbReference type="ARBA" id="ARBA00012737"/>
    </source>
</evidence>
<organism evidence="10 11">
    <name type="scientific">Pseudanabaena mucicola FACHB-723</name>
    <dbReference type="NCBI Taxonomy" id="2692860"/>
    <lineage>
        <taxon>Bacteria</taxon>
        <taxon>Bacillati</taxon>
        <taxon>Cyanobacteriota</taxon>
        <taxon>Cyanophyceae</taxon>
        <taxon>Pseudanabaenales</taxon>
        <taxon>Pseudanabaenaceae</taxon>
        <taxon>Pseudanabaena</taxon>
    </lineage>
</organism>
<reference evidence="10 11" key="1">
    <citation type="journal article" date="2020" name="ISME J.">
        <title>Comparative genomics reveals insights into cyanobacterial evolution and habitat adaptation.</title>
        <authorList>
            <person name="Chen M.Y."/>
            <person name="Teng W.K."/>
            <person name="Zhao L."/>
            <person name="Hu C.X."/>
            <person name="Zhou Y.K."/>
            <person name="Han B.P."/>
            <person name="Song L.R."/>
            <person name="Shu W.S."/>
        </authorList>
    </citation>
    <scope>NUCLEOTIDE SEQUENCE [LARGE SCALE GENOMIC DNA]</scope>
    <source>
        <strain evidence="10 11">FACHB-723</strain>
    </source>
</reference>
<dbReference type="InterPro" id="IPR029055">
    <property type="entry name" value="Ntn_hydrolases_N"/>
</dbReference>
<dbReference type="PIRSF" id="PIRSF001589">
    <property type="entry name" value="Asn_synthetase_glu-h"/>
    <property type="match status" value="1"/>
</dbReference>
<keyword evidence="10" id="KW-0436">Ligase</keyword>
<dbReference type="SUPFAM" id="SSF56235">
    <property type="entry name" value="N-terminal nucleophile aminohydrolases (Ntn hydrolases)"/>
    <property type="match status" value="1"/>
</dbReference>
<evidence type="ECO:0000256" key="5">
    <source>
        <dbReference type="ARBA" id="ARBA00022840"/>
    </source>
</evidence>
<dbReference type="RefSeq" id="WP_190401968.1">
    <property type="nucleotide sequence ID" value="NZ_JACJQB010000003.1"/>
</dbReference>
<dbReference type="GO" id="GO:0004066">
    <property type="term" value="F:asparagine synthase (glutamine-hydrolyzing) activity"/>
    <property type="evidence" value="ECO:0007669"/>
    <property type="project" value="UniProtKB-EC"/>
</dbReference>
<gene>
    <name evidence="10" type="primary">asnB</name>
    <name evidence="10" type="ORF">H6F41_02840</name>
</gene>
<dbReference type="Pfam" id="PF00733">
    <property type="entry name" value="Asn_synthase"/>
    <property type="match status" value="1"/>
</dbReference>
<keyword evidence="7" id="KW-0315">Glutamine amidotransferase</keyword>
<dbReference type="PANTHER" id="PTHR43284">
    <property type="entry name" value="ASPARAGINE SYNTHETASE (GLUTAMINE-HYDROLYZING)"/>
    <property type="match status" value="1"/>
</dbReference>
<feature type="domain" description="Glutamine amidotransferase type-2" evidence="9">
    <location>
        <begin position="2"/>
        <end position="218"/>
    </location>
</feature>
<comment type="similarity">
    <text evidence="2">Belongs to the asparagine synthetase family.</text>
</comment>
<evidence type="ECO:0000256" key="7">
    <source>
        <dbReference type="ARBA" id="ARBA00022962"/>
    </source>
</evidence>
<accession>A0ABR7ZTG8</accession>
<dbReference type="PANTHER" id="PTHR43284:SF1">
    <property type="entry name" value="ASPARAGINE SYNTHETASE"/>
    <property type="match status" value="1"/>
</dbReference>
<dbReference type="Pfam" id="PF13537">
    <property type="entry name" value="GATase_7"/>
    <property type="match status" value="1"/>
</dbReference>
<evidence type="ECO:0000256" key="4">
    <source>
        <dbReference type="ARBA" id="ARBA00022741"/>
    </source>
</evidence>
<comment type="caution">
    <text evidence="10">The sequence shown here is derived from an EMBL/GenBank/DDBJ whole genome shotgun (WGS) entry which is preliminary data.</text>
</comment>
<protein>
    <recommendedName>
        <fullName evidence="3">asparagine synthase (glutamine-hydrolyzing)</fullName>
        <ecNumber evidence="3">6.3.5.4</ecNumber>
    </recommendedName>
</protein>
<dbReference type="CDD" id="cd00712">
    <property type="entry name" value="AsnB"/>
    <property type="match status" value="1"/>
</dbReference>
<dbReference type="CDD" id="cd01991">
    <property type="entry name" value="Asn_synthase_B_C"/>
    <property type="match status" value="1"/>
</dbReference>
<sequence length="599" mass="67173">MCGIAGILSVRTSNELSNHIQAMQGALSHRGPDDSGIYLSNISGDRQSALAHTRLSILDLSAAGHQPMSTTDGRYTITFNGEIYNFQDLRKELISQGEIFKSQTDTEIILKLYQKLGRECVTKLRGMFAFAIWDELEKTCFIARDPLGIKPLYYWHSNQTLVFASELRAVIASGLPPINLNLAGLYGYLTTGSVPEPHTLIADIQCLEAGNWLYWQEGNLTKYQYWQLDFTPEQISLADAQVKVRQALKESIKYHFISDVPVGIFLSGGIDSTAILALATEITSSQLSTYSIAFAKPEWNEGVLAQKAANHFGAKHTEFQVDCTFAKSVLPDFLASIDQPTIDGFNTFCVSKVAHDNGMKVVLSGLGGDEIFGGYKSFQSIPQMMKWGRRLNKLPYVSQALASGLQHWGNTSKLNRISDFLNNPPTFASAYKNFRGIFSHSEAIAIIQSLTKSNYLPSPKLSNFNDDRITPTDQVSLLELSSYMRNQLLRDSDVMSMRWGLELRVPFVDRTLIESVASIPSHMRLAQSKQLLTASIPEIPEWIVNQPKRGFSFPFASWMQTDFGDYFMNLDIPKEIPLDSWYRRWSLAILKHWLAQVGL</sequence>
<evidence type="ECO:0000256" key="6">
    <source>
        <dbReference type="ARBA" id="ARBA00022888"/>
    </source>
</evidence>
<name>A0ABR7ZTG8_9CYAN</name>